<keyword evidence="1" id="KW-0175">Coiled coil</keyword>
<dbReference type="AlphaFoldDB" id="A0A1A8WZT8"/>
<reference evidence="3" key="1">
    <citation type="submission" date="2016-05" db="EMBL/GenBank/DDBJ databases">
        <authorList>
            <person name="Naeem Raeece"/>
        </authorList>
    </citation>
    <scope>NUCLEOTIDE SEQUENCE [LARGE SCALE GENOMIC DNA]</scope>
</reference>
<dbReference type="VEuPathDB" id="PlasmoDB:PocGH01_13023000"/>
<evidence type="ECO:0000313" key="2">
    <source>
        <dbReference type="EMBL" id="SBS97418.1"/>
    </source>
</evidence>
<gene>
    <name evidence="2" type="ORF">POVCU1_038050</name>
</gene>
<feature type="coiled-coil region" evidence="1">
    <location>
        <begin position="22"/>
        <end position="56"/>
    </location>
</feature>
<accession>A0A1A8WZT8</accession>
<organism evidence="2 3">
    <name type="scientific">Plasmodium ovale curtisi</name>
    <dbReference type="NCBI Taxonomy" id="864141"/>
    <lineage>
        <taxon>Eukaryota</taxon>
        <taxon>Sar</taxon>
        <taxon>Alveolata</taxon>
        <taxon>Apicomplexa</taxon>
        <taxon>Aconoidasida</taxon>
        <taxon>Haemosporida</taxon>
        <taxon>Plasmodiidae</taxon>
        <taxon>Plasmodium</taxon>
        <taxon>Plasmodium (Plasmodium)</taxon>
    </lineage>
</organism>
<dbReference type="Proteomes" id="UP000078546">
    <property type="component" value="Unassembled WGS sequence"/>
</dbReference>
<sequence length="209" mass="24961">MHKESMQVNATLQRCSEMDSMCRLYNIQLIQQRERIEKLKRKLQSYNQNIEKQESIFNNFVKYTDGFVSSVVAFLERFNYAKKLSILSSCARYCLVDNNDELNLVAMRGGNIGTSKRKKGKSKKIVNSKCKNTIVYNKTSFYMEENTNRKKNKKSKNTYKKELRKKFLHQTENIYNLYNPYDTIEVRDLYDIYRKQSLSVCSYEDYYIH</sequence>
<name>A0A1A8WZT8_PLAOA</name>
<protein>
    <submittedName>
        <fullName evidence="2">Uncharacterized protein</fullName>
    </submittedName>
</protein>
<dbReference type="EMBL" id="FLQV01000700">
    <property type="protein sequence ID" value="SBS97418.1"/>
    <property type="molecule type" value="Genomic_DNA"/>
</dbReference>
<evidence type="ECO:0000256" key="1">
    <source>
        <dbReference type="SAM" id="Coils"/>
    </source>
</evidence>
<evidence type="ECO:0000313" key="3">
    <source>
        <dbReference type="Proteomes" id="UP000078546"/>
    </source>
</evidence>
<proteinExistence type="predicted"/>